<feature type="chain" id="PRO_5047264571" evidence="4">
    <location>
        <begin position="22"/>
        <end position="354"/>
    </location>
</feature>
<accession>A0ABV9Z4D8</accession>
<dbReference type="InterPro" id="IPR017853">
    <property type="entry name" value="GH"/>
</dbReference>
<dbReference type="GO" id="GO:0016787">
    <property type="term" value="F:hydrolase activity"/>
    <property type="evidence" value="ECO:0007669"/>
    <property type="project" value="UniProtKB-KW"/>
</dbReference>
<evidence type="ECO:0000313" key="6">
    <source>
        <dbReference type="EMBL" id="MFC5069439.1"/>
    </source>
</evidence>
<evidence type="ECO:0000313" key="7">
    <source>
        <dbReference type="Proteomes" id="UP001595796"/>
    </source>
</evidence>
<keyword evidence="7" id="KW-1185">Reference proteome</keyword>
<name>A0ABV9Z4D8_9HYPH</name>
<reference evidence="7" key="1">
    <citation type="journal article" date="2019" name="Int. J. Syst. Evol. Microbiol.">
        <title>The Global Catalogue of Microorganisms (GCM) 10K type strain sequencing project: providing services to taxonomists for standard genome sequencing and annotation.</title>
        <authorList>
            <consortium name="The Broad Institute Genomics Platform"/>
            <consortium name="The Broad Institute Genome Sequencing Center for Infectious Disease"/>
            <person name="Wu L."/>
            <person name="Ma J."/>
        </authorList>
    </citation>
    <scope>NUCLEOTIDE SEQUENCE [LARGE SCALE GENOMIC DNA]</scope>
    <source>
        <strain evidence="7">CGMCC 1.16444</strain>
    </source>
</reference>
<keyword evidence="4" id="KW-0732">Signal</keyword>
<evidence type="ECO:0000256" key="3">
    <source>
        <dbReference type="RuleBase" id="RU361153"/>
    </source>
</evidence>
<comment type="similarity">
    <text evidence="3">Belongs to the glycosyl hydrolase 5 (cellulase A) family.</text>
</comment>
<gene>
    <name evidence="6" type="ORF">ACFPFW_15585</name>
</gene>
<organism evidence="6 7">
    <name type="scientific">Flaviflagellibacter deserti</name>
    <dbReference type="NCBI Taxonomy" id="2267266"/>
    <lineage>
        <taxon>Bacteria</taxon>
        <taxon>Pseudomonadati</taxon>
        <taxon>Pseudomonadota</taxon>
        <taxon>Alphaproteobacteria</taxon>
        <taxon>Hyphomicrobiales</taxon>
        <taxon>Flaviflagellibacter</taxon>
    </lineage>
</organism>
<feature type="domain" description="Glycoside hydrolase family 5" evidence="5">
    <location>
        <begin position="52"/>
        <end position="320"/>
    </location>
</feature>
<evidence type="ECO:0000256" key="1">
    <source>
        <dbReference type="ARBA" id="ARBA00022801"/>
    </source>
</evidence>
<keyword evidence="1 3" id="KW-0378">Hydrolase</keyword>
<comment type="caution">
    <text evidence="6">The sequence shown here is derived from an EMBL/GenBank/DDBJ whole genome shotgun (WGS) entry which is preliminary data.</text>
</comment>
<dbReference type="PANTHER" id="PTHR34142">
    <property type="entry name" value="ENDO-BETA-1,4-GLUCANASE A"/>
    <property type="match status" value="1"/>
</dbReference>
<dbReference type="Pfam" id="PF00150">
    <property type="entry name" value="Cellulase"/>
    <property type="match status" value="1"/>
</dbReference>
<proteinExistence type="inferred from homology"/>
<keyword evidence="2 3" id="KW-0326">Glycosidase</keyword>
<dbReference type="Gene3D" id="3.20.20.80">
    <property type="entry name" value="Glycosidases"/>
    <property type="match status" value="1"/>
</dbReference>
<dbReference type="PANTHER" id="PTHR34142:SF1">
    <property type="entry name" value="GLYCOSIDE HYDROLASE FAMILY 5 DOMAIN-CONTAINING PROTEIN"/>
    <property type="match status" value="1"/>
</dbReference>
<evidence type="ECO:0000259" key="5">
    <source>
        <dbReference type="Pfam" id="PF00150"/>
    </source>
</evidence>
<evidence type="ECO:0000256" key="2">
    <source>
        <dbReference type="ARBA" id="ARBA00023295"/>
    </source>
</evidence>
<dbReference type="InterPro" id="IPR001547">
    <property type="entry name" value="Glyco_hydro_5"/>
</dbReference>
<dbReference type="SUPFAM" id="SSF51445">
    <property type="entry name" value="(Trans)glycosidases"/>
    <property type="match status" value="1"/>
</dbReference>
<evidence type="ECO:0000256" key="4">
    <source>
        <dbReference type="SAM" id="SignalP"/>
    </source>
</evidence>
<dbReference type="Proteomes" id="UP001595796">
    <property type="component" value="Unassembled WGS sequence"/>
</dbReference>
<sequence length="354" mass="39147">MRAYIATLSLFMSLLNTPSGAGQLQGVNLSGAEFKDIKQTSTTATPFGRLNKDYAWPDPLVLKGWQDRGVTVVRLPFRWERVQPDLRGDVSLDHIAKLVEVASRGTTVVILDMHNYGNRWVSTPDGVKQAQIDGPSGLVTRDDYADVWRKIAERFKDYPLVQFDLMNEPHDLKSADAATEAEILRRMYQAAIDAIRGAGATNSIHIEPPNWAKSGALVSSFSDAALSLRDPADNLIFQVHQYVDKGEKGILPDAANGDVDAGRRKIEAATEWARKHRKILFLGEFGIPNASSSSGLTAASRMIDHVQGNPDVWLGWTAWGGGKAWREDYVFRLESTPPVDPAGRLLLFEKLHSK</sequence>
<feature type="signal peptide" evidence="4">
    <location>
        <begin position="1"/>
        <end position="21"/>
    </location>
</feature>
<dbReference type="EMBL" id="JBHSJF010000007">
    <property type="protein sequence ID" value="MFC5069439.1"/>
    <property type="molecule type" value="Genomic_DNA"/>
</dbReference>
<protein>
    <submittedName>
        <fullName evidence="6">Glycoside hydrolase family 5 protein</fullName>
    </submittedName>
</protein>